<dbReference type="Pfam" id="PF07525">
    <property type="entry name" value="SOCS_box"/>
    <property type="match status" value="1"/>
</dbReference>
<dbReference type="GO" id="GO:0045944">
    <property type="term" value="P:positive regulation of transcription by RNA polymerase II"/>
    <property type="evidence" value="ECO:0007669"/>
    <property type="project" value="TreeGrafter"/>
</dbReference>
<evidence type="ECO:0000256" key="2">
    <source>
        <dbReference type="ARBA" id="ARBA00023043"/>
    </source>
</evidence>
<dbReference type="Pfam" id="PF12796">
    <property type="entry name" value="Ank_2"/>
    <property type="match status" value="2"/>
</dbReference>
<evidence type="ECO:0000313" key="5">
    <source>
        <dbReference type="EMBL" id="KAK7092639.1"/>
    </source>
</evidence>
<dbReference type="AlphaFoldDB" id="A0AAN9ATC9"/>
<reference evidence="5 6" key="1">
    <citation type="submission" date="2024-02" db="EMBL/GenBank/DDBJ databases">
        <title>Chromosome-scale genome assembly of the rough periwinkle Littorina saxatilis.</title>
        <authorList>
            <person name="De Jode A."/>
            <person name="Faria R."/>
            <person name="Formenti G."/>
            <person name="Sims Y."/>
            <person name="Smith T.P."/>
            <person name="Tracey A."/>
            <person name="Wood J.M.D."/>
            <person name="Zagrodzka Z.B."/>
            <person name="Johannesson K."/>
            <person name="Butlin R.K."/>
            <person name="Leder E.H."/>
        </authorList>
    </citation>
    <scope>NUCLEOTIDE SEQUENCE [LARGE SCALE GENOMIC DNA]</scope>
    <source>
        <strain evidence="5">Snail1</strain>
        <tissue evidence="5">Muscle</tissue>
    </source>
</reference>
<evidence type="ECO:0000256" key="3">
    <source>
        <dbReference type="PROSITE-ProRule" id="PRU00023"/>
    </source>
</evidence>
<dbReference type="InterPro" id="IPR001496">
    <property type="entry name" value="SOCS_box"/>
</dbReference>
<dbReference type="Proteomes" id="UP001374579">
    <property type="component" value="Unassembled WGS sequence"/>
</dbReference>
<keyword evidence="2 3" id="KW-0040">ANK repeat</keyword>
<feature type="repeat" description="ANK" evidence="3">
    <location>
        <begin position="127"/>
        <end position="159"/>
    </location>
</feature>
<dbReference type="InterPro" id="IPR002110">
    <property type="entry name" value="Ankyrin_rpt"/>
</dbReference>
<evidence type="ECO:0000313" key="6">
    <source>
        <dbReference type="Proteomes" id="UP001374579"/>
    </source>
</evidence>
<keyword evidence="6" id="KW-1185">Reference proteome</keyword>
<dbReference type="InterPro" id="IPR036770">
    <property type="entry name" value="Ankyrin_rpt-contain_sf"/>
</dbReference>
<feature type="repeat" description="ANK" evidence="3">
    <location>
        <begin position="94"/>
        <end position="126"/>
    </location>
</feature>
<protein>
    <recommendedName>
        <fullName evidence="4">SOCS box domain-containing protein</fullName>
    </recommendedName>
</protein>
<dbReference type="PANTHER" id="PTHR24193:SF121">
    <property type="entry name" value="ADA2A-CONTAINING COMPLEX COMPONENT 3, ISOFORM D"/>
    <property type="match status" value="1"/>
</dbReference>
<proteinExistence type="predicted"/>
<feature type="repeat" description="ANK" evidence="3">
    <location>
        <begin position="61"/>
        <end position="93"/>
    </location>
</feature>
<gene>
    <name evidence="5" type="ORF">V1264_008355</name>
</gene>
<dbReference type="PANTHER" id="PTHR24193">
    <property type="entry name" value="ANKYRIN REPEAT PROTEIN"/>
    <property type="match status" value="1"/>
</dbReference>
<sequence length="309" mass="34198">MAFSTSDVSRTIAAQFGGCQEFHGSDDTRLHTAAYYGDTETLRELLKQMTSGEAINRRNHLGCTPLRLAATGGHTESALVLLDHGASIEVPDVKGQTPLHVAVKNLHFRCAEILLERGADPNGDANNRSTPLALAAMQGSLHLVQLLLKFRAEIVIQRKGSTGLGFTIDPLKLATAYQHYDCLKLLLSSGGKPVNTSSFTGVSSPYHIQRCGSEFAELLYEFGISPWVKDSRERYPWDTEPRGVTRESENSGGLVEFFRKIRDEPRSLKSWCRLSVWRRISSEKKCASSLECLPGVPASLIQYLTFERL</sequence>
<feature type="domain" description="SOCS box" evidence="4">
    <location>
        <begin position="264"/>
        <end position="305"/>
    </location>
</feature>
<dbReference type="SMART" id="SM00248">
    <property type="entry name" value="ANK"/>
    <property type="match status" value="5"/>
</dbReference>
<dbReference type="GO" id="GO:0000976">
    <property type="term" value="F:transcription cis-regulatory region binding"/>
    <property type="evidence" value="ECO:0007669"/>
    <property type="project" value="TreeGrafter"/>
</dbReference>
<dbReference type="InterPro" id="IPR050663">
    <property type="entry name" value="Ankyrin-SOCS_Box"/>
</dbReference>
<name>A0AAN9ATC9_9CAEN</name>
<dbReference type="EMBL" id="JBAMIC010000021">
    <property type="protein sequence ID" value="KAK7092639.1"/>
    <property type="molecule type" value="Genomic_DNA"/>
</dbReference>
<dbReference type="PROSITE" id="PS50088">
    <property type="entry name" value="ANK_REPEAT"/>
    <property type="match status" value="3"/>
</dbReference>
<dbReference type="Gene3D" id="1.25.40.20">
    <property type="entry name" value="Ankyrin repeat-containing domain"/>
    <property type="match status" value="1"/>
</dbReference>
<accession>A0AAN9ATC9</accession>
<evidence type="ECO:0000259" key="4">
    <source>
        <dbReference type="Pfam" id="PF07525"/>
    </source>
</evidence>
<dbReference type="SUPFAM" id="SSF48403">
    <property type="entry name" value="Ankyrin repeat"/>
    <property type="match status" value="1"/>
</dbReference>
<dbReference type="GO" id="GO:0005634">
    <property type="term" value="C:nucleus"/>
    <property type="evidence" value="ECO:0007669"/>
    <property type="project" value="TreeGrafter"/>
</dbReference>
<evidence type="ECO:0000256" key="1">
    <source>
        <dbReference type="ARBA" id="ARBA00022737"/>
    </source>
</evidence>
<dbReference type="PROSITE" id="PS50297">
    <property type="entry name" value="ANK_REP_REGION"/>
    <property type="match status" value="3"/>
</dbReference>
<dbReference type="PRINTS" id="PR01415">
    <property type="entry name" value="ANKYRIN"/>
</dbReference>
<comment type="caution">
    <text evidence="5">The sequence shown here is derived from an EMBL/GenBank/DDBJ whole genome shotgun (WGS) entry which is preliminary data.</text>
</comment>
<organism evidence="5 6">
    <name type="scientific">Littorina saxatilis</name>
    <dbReference type="NCBI Taxonomy" id="31220"/>
    <lineage>
        <taxon>Eukaryota</taxon>
        <taxon>Metazoa</taxon>
        <taxon>Spiralia</taxon>
        <taxon>Lophotrochozoa</taxon>
        <taxon>Mollusca</taxon>
        <taxon>Gastropoda</taxon>
        <taxon>Caenogastropoda</taxon>
        <taxon>Littorinimorpha</taxon>
        <taxon>Littorinoidea</taxon>
        <taxon>Littorinidae</taxon>
        <taxon>Littorina</taxon>
    </lineage>
</organism>
<keyword evidence="1" id="KW-0677">Repeat</keyword>